<name>A0A4Q0T243_9BACT</name>
<feature type="transmembrane region" description="Helical" evidence="1">
    <location>
        <begin position="20"/>
        <end position="40"/>
    </location>
</feature>
<protein>
    <submittedName>
        <fullName evidence="2">Uncharacterized protein</fullName>
    </submittedName>
</protein>
<accession>A0A4Q0T243</accession>
<keyword evidence="1" id="KW-0472">Membrane</keyword>
<evidence type="ECO:0000313" key="2">
    <source>
        <dbReference type="EMBL" id="RXH55979.1"/>
    </source>
</evidence>
<organism evidence="2 3">
    <name type="scientific">Granulicella sibirica</name>
    <dbReference type="NCBI Taxonomy" id="2479048"/>
    <lineage>
        <taxon>Bacteria</taxon>
        <taxon>Pseudomonadati</taxon>
        <taxon>Acidobacteriota</taxon>
        <taxon>Terriglobia</taxon>
        <taxon>Terriglobales</taxon>
        <taxon>Acidobacteriaceae</taxon>
        <taxon>Granulicella</taxon>
    </lineage>
</organism>
<dbReference type="EMBL" id="RDSM01000002">
    <property type="protein sequence ID" value="RXH55979.1"/>
    <property type="molecule type" value="Genomic_DNA"/>
</dbReference>
<evidence type="ECO:0000256" key="1">
    <source>
        <dbReference type="SAM" id="Phobius"/>
    </source>
</evidence>
<proteinExistence type="predicted"/>
<keyword evidence="1" id="KW-1133">Transmembrane helix</keyword>
<reference evidence="2 3" key="1">
    <citation type="submission" date="2018-11" db="EMBL/GenBank/DDBJ databases">
        <authorList>
            <person name="Mardanov A.V."/>
            <person name="Ravin N.V."/>
            <person name="Dedysh S.N."/>
        </authorList>
    </citation>
    <scope>NUCLEOTIDE SEQUENCE [LARGE SCALE GENOMIC DNA]</scope>
    <source>
        <strain evidence="2 3">AF10</strain>
    </source>
</reference>
<dbReference type="Proteomes" id="UP000289437">
    <property type="component" value="Unassembled WGS sequence"/>
</dbReference>
<evidence type="ECO:0000313" key="3">
    <source>
        <dbReference type="Proteomes" id="UP000289437"/>
    </source>
</evidence>
<keyword evidence="3" id="KW-1185">Reference proteome</keyword>
<dbReference type="OrthoDB" id="119540at2"/>
<reference evidence="3" key="2">
    <citation type="submission" date="2019-02" db="EMBL/GenBank/DDBJ databases">
        <title>Granulicella sibirica sp. nov., a psychrotolerant acidobacterium isolated from an organic soil layer in forested tundra, West Siberia.</title>
        <authorList>
            <person name="Oshkin I.Y."/>
            <person name="Kulichevskaya I.S."/>
            <person name="Rijpstra W.I.C."/>
            <person name="Sinninghe Damste J.S."/>
            <person name="Rakitin A.L."/>
            <person name="Ravin N.V."/>
            <person name="Dedysh S.N."/>
        </authorList>
    </citation>
    <scope>NUCLEOTIDE SEQUENCE [LARGE SCALE GENOMIC DNA]</scope>
    <source>
        <strain evidence="3">AF10</strain>
    </source>
</reference>
<dbReference type="RefSeq" id="WP_128913528.1">
    <property type="nucleotide sequence ID" value="NZ_RDSM01000002.1"/>
</dbReference>
<dbReference type="AlphaFoldDB" id="A0A4Q0T243"/>
<gene>
    <name evidence="2" type="ORF">GRAN_2836</name>
</gene>
<comment type="caution">
    <text evidence="2">The sequence shown here is derived from an EMBL/GenBank/DDBJ whole genome shotgun (WGS) entry which is preliminary data.</text>
</comment>
<keyword evidence="1" id="KW-0812">Transmembrane</keyword>
<sequence>MAAGRVLRSYIFWTYERGSFHYDVMVTLILLFLFVSPHLIDFKDKPVPTVALHSSEVLIKEVGTAPNGSSEFLYEIRADQVSDSAESIGQSMDTETGRRSAILRTVEPIAGEVTLERYEPVLDTHGKTVAWHAWVLR</sequence>